<dbReference type="EMBL" id="CP001700">
    <property type="protein sequence ID" value="ACU71582.1"/>
    <property type="molecule type" value="Genomic_DNA"/>
</dbReference>
<evidence type="ECO:0008006" key="3">
    <source>
        <dbReference type="Google" id="ProtNLM"/>
    </source>
</evidence>
<dbReference type="STRING" id="479433.Caci_2666"/>
<evidence type="ECO:0000313" key="1">
    <source>
        <dbReference type="EMBL" id="ACU71582.1"/>
    </source>
</evidence>
<dbReference type="Pfam" id="PF07366">
    <property type="entry name" value="SnoaL"/>
    <property type="match status" value="1"/>
</dbReference>
<organism evidence="1 2">
    <name type="scientific">Catenulispora acidiphila (strain DSM 44928 / JCM 14897 / NBRC 102108 / NRRL B-24433 / ID139908)</name>
    <dbReference type="NCBI Taxonomy" id="479433"/>
    <lineage>
        <taxon>Bacteria</taxon>
        <taxon>Bacillati</taxon>
        <taxon>Actinomycetota</taxon>
        <taxon>Actinomycetes</taxon>
        <taxon>Catenulisporales</taxon>
        <taxon>Catenulisporaceae</taxon>
        <taxon>Catenulispora</taxon>
    </lineage>
</organism>
<dbReference type="InterPro" id="IPR009959">
    <property type="entry name" value="Cyclase_SnoaL-like"/>
</dbReference>
<evidence type="ECO:0000313" key="2">
    <source>
        <dbReference type="Proteomes" id="UP000000851"/>
    </source>
</evidence>
<dbReference type="OrthoDB" id="9182871at2"/>
<accession>C7PZC5</accession>
<dbReference type="PANTHER" id="PTHR38436">
    <property type="entry name" value="POLYKETIDE CYCLASE SNOAL-LIKE DOMAIN"/>
    <property type="match status" value="1"/>
</dbReference>
<name>C7PZC5_CATAD</name>
<dbReference type="Proteomes" id="UP000000851">
    <property type="component" value="Chromosome"/>
</dbReference>
<sequence>MDTIEKNKQTVIAFIQAMFTQGDLSAADTYLAADFVDHDPPLGFGGRDGLRDAAATFRVAFPDWHSDLMFLVAENDLVVEQFVASGTHQGEVMGVPGDGRTVTLPGINIFRLRDGRIVERWGRLDELGLLRQLGLVPTPVEA</sequence>
<dbReference type="SUPFAM" id="SSF54427">
    <property type="entry name" value="NTF2-like"/>
    <property type="match status" value="1"/>
</dbReference>
<dbReference type="HOGENOM" id="CLU_100997_5_2_11"/>
<dbReference type="eggNOG" id="COG5485">
    <property type="taxonomic scope" value="Bacteria"/>
</dbReference>
<dbReference type="InParanoid" id="C7PZC5"/>
<dbReference type="RefSeq" id="WP_012786875.1">
    <property type="nucleotide sequence ID" value="NC_013131.1"/>
</dbReference>
<dbReference type="Gene3D" id="3.10.450.50">
    <property type="match status" value="1"/>
</dbReference>
<keyword evidence="2" id="KW-1185">Reference proteome</keyword>
<proteinExistence type="predicted"/>
<reference evidence="1 2" key="1">
    <citation type="journal article" date="2009" name="Stand. Genomic Sci.">
        <title>Complete genome sequence of Catenulispora acidiphila type strain (ID 139908).</title>
        <authorList>
            <person name="Copeland A."/>
            <person name="Lapidus A."/>
            <person name="Glavina Del Rio T."/>
            <person name="Nolan M."/>
            <person name="Lucas S."/>
            <person name="Chen F."/>
            <person name="Tice H."/>
            <person name="Cheng J.F."/>
            <person name="Bruce D."/>
            <person name="Goodwin L."/>
            <person name="Pitluck S."/>
            <person name="Mikhailova N."/>
            <person name="Pati A."/>
            <person name="Ivanova N."/>
            <person name="Mavromatis K."/>
            <person name="Chen A."/>
            <person name="Palaniappan K."/>
            <person name="Chain P."/>
            <person name="Land M."/>
            <person name="Hauser L."/>
            <person name="Chang Y.J."/>
            <person name="Jeffries C.D."/>
            <person name="Chertkov O."/>
            <person name="Brettin T."/>
            <person name="Detter J.C."/>
            <person name="Han C."/>
            <person name="Ali Z."/>
            <person name="Tindall B.J."/>
            <person name="Goker M."/>
            <person name="Bristow J."/>
            <person name="Eisen J.A."/>
            <person name="Markowitz V."/>
            <person name="Hugenholtz P."/>
            <person name="Kyrpides N.C."/>
            <person name="Klenk H.P."/>
        </authorList>
    </citation>
    <scope>NUCLEOTIDE SEQUENCE [LARGE SCALE GENOMIC DNA]</scope>
    <source>
        <strain evidence="2">DSM 44928 / JCM 14897 / NBRC 102108 / NRRL B-24433 / ID139908</strain>
    </source>
</reference>
<dbReference type="PANTHER" id="PTHR38436:SF1">
    <property type="entry name" value="ESTER CYCLASE"/>
    <property type="match status" value="1"/>
</dbReference>
<dbReference type="InterPro" id="IPR032710">
    <property type="entry name" value="NTF2-like_dom_sf"/>
</dbReference>
<dbReference type="GO" id="GO:0030638">
    <property type="term" value="P:polyketide metabolic process"/>
    <property type="evidence" value="ECO:0007669"/>
    <property type="project" value="InterPro"/>
</dbReference>
<dbReference type="AlphaFoldDB" id="C7PZC5"/>
<dbReference type="KEGG" id="cai:Caci_2666"/>
<protein>
    <recommendedName>
        <fullName evidence="3">Ester cyclase</fullName>
    </recommendedName>
</protein>
<gene>
    <name evidence="1" type="ordered locus">Caci_2666</name>
</gene>